<dbReference type="AlphaFoldDB" id="A0A5B6TRU0"/>
<dbReference type="EMBL" id="VKKY01000001">
    <property type="protein sequence ID" value="KAA3439238.1"/>
    <property type="molecule type" value="Genomic_DNA"/>
</dbReference>
<feature type="transmembrane region" description="Helical" evidence="1">
    <location>
        <begin position="66"/>
        <end position="89"/>
    </location>
</feature>
<sequence>MKKHLLIYSSLSSILLLNLVFYLSLGISISGYWSDRVVYWIWLLSTFVLIYRFWAKKGIKIYASSLGVLVILSLLPFMIPFTVILFTGFCLDRSYSKTLDDRISLQVSTKSFFSGPTVEVIEQVEGFEKLIGTVNGWHMVNEGVHLEEARDVQLRFTNGKPVLLEVQKGNETLKYDIEQY</sequence>
<protein>
    <submittedName>
        <fullName evidence="2">RNA methyltransferase</fullName>
    </submittedName>
</protein>
<name>A0A5B6TRU0_9BACT</name>
<evidence type="ECO:0000256" key="1">
    <source>
        <dbReference type="SAM" id="Phobius"/>
    </source>
</evidence>
<keyword evidence="1" id="KW-0472">Membrane</keyword>
<dbReference type="GO" id="GO:0008168">
    <property type="term" value="F:methyltransferase activity"/>
    <property type="evidence" value="ECO:0007669"/>
    <property type="project" value="UniProtKB-KW"/>
</dbReference>
<dbReference type="OrthoDB" id="1163261at2"/>
<dbReference type="GO" id="GO:0032259">
    <property type="term" value="P:methylation"/>
    <property type="evidence" value="ECO:0007669"/>
    <property type="project" value="UniProtKB-KW"/>
</dbReference>
<feature type="transmembrane region" description="Helical" evidence="1">
    <location>
        <begin position="5"/>
        <end position="25"/>
    </location>
</feature>
<evidence type="ECO:0000313" key="3">
    <source>
        <dbReference type="Proteomes" id="UP000324133"/>
    </source>
</evidence>
<reference evidence="2 3" key="1">
    <citation type="submission" date="2019-07" db="EMBL/GenBank/DDBJ databases">
        <title>Rufibacter sp. nov., isolated from lake sediment.</title>
        <authorList>
            <person name="Qu J.-H."/>
        </authorList>
    </citation>
    <scope>NUCLEOTIDE SEQUENCE [LARGE SCALE GENOMIC DNA]</scope>
    <source>
        <strain evidence="2 3">NBS58-1</strain>
    </source>
</reference>
<keyword evidence="3" id="KW-1185">Reference proteome</keyword>
<gene>
    <name evidence="2" type="ORF">FOA19_00705</name>
</gene>
<proteinExistence type="predicted"/>
<accession>A0A5B6TRU0</accession>
<keyword evidence="2" id="KW-0808">Transferase</keyword>
<comment type="caution">
    <text evidence="2">The sequence shown here is derived from an EMBL/GenBank/DDBJ whole genome shotgun (WGS) entry which is preliminary data.</text>
</comment>
<keyword evidence="2" id="KW-0489">Methyltransferase</keyword>
<keyword evidence="1" id="KW-0812">Transmembrane</keyword>
<dbReference type="RefSeq" id="WP_149088883.1">
    <property type="nucleotide sequence ID" value="NZ_VKKY01000001.1"/>
</dbReference>
<evidence type="ECO:0000313" key="2">
    <source>
        <dbReference type="EMBL" id="KAA3439238.1"/>
    </source>
</evidence>
<organism evidence="2 3">
    <name type="scientific">Rufibacter hautae</name>
    <dbReference type="NCBI Taxonomy" id="2595005"/>
    <lineage>
        <taxon>Bacteria</taxon>
        <taxon>Pseudomonadati</taxon>
        <taxon>Bacteroidota</taxon>
        <taxon>Cytophagia</taxon>
        <taxon>Cytophagales</taxon>
        <taxon>Hymenobacteraceae</taxon>
        <taxon>Rufibacter</taxon>
    </lineage>
</organism>
<dbReference type="Proteomes" id="UP000324133">
    <property type="component" value="Unassembled WGS sequence"/>
</dbReference>
<feature type="transmembrane region" description="Helical" evidence="1">
    <location>
        <begin position="37"/>
        <end position="54"/>
    </location>
</feature>
<keyword evidence="1" id="KW-1133">Transmembrane helix</keyword>